<dbReference type="OrthoDB" id="3211555at2"/>
<dbReference type="InterPro" id="IPR036388">
    <property type="entry name" value="WH-like_DNA-bd_sf"/>
</dbReference>
<dbReference type="Gene3D" id="1.10.10.10">
    <property type="entry name" value="Winged helix-like DNA-binding domain superfamily/Winged helix DNA-binding domain"/>
    <property type="match status" value="1"/>
</dbReference>
<dbReference type="SUPFAM" id="SSF88659">
    <property type="entry name" value="Sigma3 and sigma4 domains of RNA polymerase sigma factors"/>
    <property type="match status" value="1"/>
</dbReference>
<dbReference type="CDD" id="cd06171">
    <property type="entry name" value="Sigma70_r4"/>
    <property type="match status" value="1"/>
</dbReference>
<dbReference type="SUPFAM" id="SSF54427">
    <property type="entry name" value="NTF2-like"/>
    <property type="match status" value="1"/>
</dbReference>
<comment type="caution">
    <text evidence="9">The sequence shown here is derived from an EMBL/GenBank/DDBJ whole genome shotgun (WGS) entry which is preliminary data.</text>
</comment>
<feature type="region of interest" description="Disordered" evidence="6">
    <location>
        <begin position="1"/>
        <end position="87"/>
    </location>
</feature>
<reference evidence="9 10" key="1">
    <citation type="journal article" date="2019" name="Microb. Cell Fact.">
        <title>Exploring novel herbicidin analogues by transcriptional regulator overexpression and MS/MS molecular networking.</title>
        <authorList>
            <person name="Shi Y."/>
            <person name="Gu R."/>
            <person name="Li Y."/>
            <person name="Wang X."/>
            <person name="Ren W."/>
            <person name="Li X."/>
            <person name="Wang L."/>
            <person name="Xie Y."/>
            <person name="Hong B."/>
        </authorList>
    </citation>
    <scope>NUCLEOTIDE SEQUENCE [LARGE SCALE GENOMIC DNA]</scope>
    <source>
        <strain evidence="9 10">US-43</strain>
    </source>
</reference>
<feature type="domain" description="RNA polymerase sigma factor 70 region 4 type 2" evidence="8">
    <location>
        <begin position="190"/>
        <end position="239"/>
    </location>
</feature>
<keyword evidence="5" id="KW-0804">Transcription</keyword>
<dbReference type="Pfam" id="PF08281">
    <property type="entry name" value="Sigma70_r4_2"/>
    <property type="match status" value="1"/>
</dbReference>
<evidence type="ECO:0000313" key="10">
    <source>
        <dbReference type="Proteomes" id="UP000327000"/>
    </source>
</evidence>
<comment type="similarity">
    <text evidence="1">Belongs to the sigma-70 factor family. ECF subfamily.</text>
</comment>
<dbReference type="InterPro" id="IPR014303">
    <property type="entry name" value="RNA_pol_sigma-70_ECF"/>
</dbReference>
<proteinExistence type="inferred from homology"/>
<dbReference type="Gene3D" id="1.10.1740.10">
    <property type="match status" value="1"/>
</dbReference>
<dbReference type="InterPro" id="IPR013325">
    <property type="entry name" value="RNA_pol_sigma_r2"/>
</dbReference>
<dbReference type="InterPro" id="IPR032710">
    <property type="entry name" value="NTF2-like_dom_sf"/>
</dbReference>
<dbReference type="InterPro" id="IPR007627">
    <property type="entry name" value="RNA_pol_sigma70_r2"/>
</dbReference>
<dbReference type="Gene3D" id="3.10.450.50">
    <property type="match status" value="1"/>
</dbReference>
<evidence type="ECO:0000313" key="9">
    <source>
        <dbReference type="EMBL" id="KAB7832503.1"/>
    </source>
</evidence>
<keyword evidence="3" id="KW-0805">Transcription regulation</keyword>
<dbReference type="GO" id="GO:0006352">
    <property type="term" value="P:DNA-templated transcription initiation"/>
    <property type="evidence" value="ECO:0007669"/>
    <property type="project" value="InterPro"/>
</dbReference>
<accession>A0A5N5VWK1</accession>
<dbReference type="AlphaFoldDB" id="A0A5N5VWK1"/>
<comment type="subunit">
    <text evidence="2">Interacts transiently with the RNA polymerase catalytic core formed by RpoA, RpoB, RpoC and RpoZ (2 alpha, 1 beta, 1 beta' and 1 omega subunit) to form the RNA polymerase holoenzyme that can initiate transcription.</text>
</comment>
<feature type="domain" description="RNA polymerase sigma-70 region 2" evidence="7">
    <location>
        <begin position="93"/>
        <end position="153"/>
    </location>
</feature>
<sequence length="366" mass="40091">MFRRPRCGGPRRAAKGRVAPRDGNSGPCPPRPCGPRAVVRRLRPSPRQAVRTGRYPGRAAPGEVPAAAGARLARPARRSPGERGDVDDVFEGQRPLLLGIAYRMLGSMWDAEDVVQEAYLRWARTDRESVREPRAFLATVVSRLALDQLRSARVTREAYRGEWLPEPVATDAAGPLDTAELRDSLSYATLHMMERLTPPERAVFVLRDAFEMPYEQIAEVVGASAATCRQIHRRALGHLTAARPRPRPSREEHERLLARFLEAAAGGDLAGLKDLLSADVTVWSDGGGKVSAALRPVLGRDKAAAFVLGLAAKYEITAQRFVEVNGEPGLRLSARGGDQVVLIDVRDGRIHAVFAVLNPDKLRYAE</sequence>
<keyword evidence="4" id="KW-0731">Sigma factor</keyword>
<dbReference type="InterPro" id="IPR013324">
    <property type="entry name" value="RNA_pol_sigma_r3/r4-like"/>
</dbReference>
<dbReference type="NCBIfam" id="TIGR02957">
    <property type="entry name" value="SigX4"/>
    <property type="match status" value="1"/>
</dbReference>
<dbReference type="SUPFAM" id="SSF88946">
    <property type="entry name" value="Sigma2 domain of RNA polymerase sigma factors"/>
    <property type="match status" value="1"/>
</dbReference>
<evidence type="ECO:0000256" key="5">
    <source>
        <dbReference type="ARBA" id="ARBA00023163"/>
    </source>
</evidence>
<evidence type="ECO:0000256" key="6">
    <source>
        <dbReference type="SAM" id="MobiDB-lite"/>
    </source>
</evidence>
<dbReference type="EMBL" id="VOKX01000145">
    <property type="protein sequence ID" value="KAB7832503.1"/>
    <property type="molecule type" value="Genomic_DNA"/>
</dbReference>
<dbReference type="GO" id="GO:0016987">
    <property type="term" value="F:sigma factor activity"/>
    <property type="evidence" value="ECO:0007669"/>
    <property type="project" value="UniProtKB-KW"/>
</dbReference>
<name>A0A5N5VWK1_STRMB</name>
<gene>
    <name evidence="9" type="ORF">FRZ00_34725</name>
</gene>
<evidence type="ECO:0000256" key="4">
    <source>
        <dbReference type="ARBA" id="ARBA00023082"/>
    </source>
</evidence>
<keyword evidence="10" id="KW-1185">Reference proteome</keyword>
<evidence type="ECO:0000259" key="8">
    <source>
        <dbReference type="Pfam" id="PF08281"/>
    </source>
</evidence>
<dbReference type="NCBIfam" id="NF007214">
    <property type="entry name" value="PRK09636.1"/>
    <property type="match status" value="1"/>
</dbReference>
<dbReference type="GO" id="GO:0003677">
    <property type="term" value="F:DNA binding"/>
    <property type="evidence" value="ECO:0007669"/>
    <property type="project" value="InterPro"/>
</dbReference>
<evidence type="ECO:0000256" key="2">
    <source>
        <dbReference type="ARBA" id="ARBA00011344"/>
    </source>
</evidence>
<evidence type="ECO:0000259" key="7">
    <source>
        <dbReference type="Pfam" id="PF04542"/>
    </source>
</evidence>
<evidence type="ECO:0000256" key="3">
    <source>
        <dbReference type="ARBA" id="ARBA00023015"/>
    </source>
</evidence>
<organism evidence="9 10">
    <name type="scientific">Streptomyces mobaraensis</name>
    <name type="common">Streptoverticillium mobaraense</name>
    <dbReference type="NCBI Taxonomy" id="35621"/>
    <lineage>
        <taxon>Bacteria</taxon>
        <taxon>Bacillati</taxon>
        <taxon>Actinomycetota</taxon>
        <taxon>Actinomycetes</taxon>
        <taxon>Kitasatosporales</taxon>
        <taxon>Streptomycetaceae</taxon>
        <taxon>Streptomyces</taxon>
    </lineage>
</organism>
<feature type="compositionally biased region" description="Low complexity" evidence="6">
    <location>
        <begin position="56"/>
        <end position="73"/>
    </location>
</feature>
<dbReference type="PANTHER" id="PTHR30173:SF36">
    <property type="entry name" value="ECF RNA POLYMERASE SIGMA FACTOR SIGJ"/>
    <property type="match status" value="1"/>
</dbReference>
<protein>
    <submittedName>
        <fullName evidence="9">RNA polymerase sigma-70 factor</fullName>
    </submittedName>
</protein>
<dbReference type="NCBIfam" id="TIGR02937">
    <property type="entry name" value="sigma70-ECF"/>
    <property type="match status" value="1"/>
</dbReference>
<dbReference type="InterPro" id="IPR014284">
    <property type="entry name" value="RNA_pol_sigma-70_dom"/>
</dbReference>
<dbReference type="InterPro" id="IPR052704">
    <property type="entry name" value="ECF_Sigma-70_Domain"/>
</dbReference>
<evidence type="ECO:0000256" key="1">
    <source>
        <dbReference type="ARBA" id="ARBA00010641"/>
    </source>
</evidence>
<dbReference type="Proteomes" id="UP000327000">
    <property type="component" value="Unassembled WGS sequence"/>
</dbReference>
<dbReference type="InterPro" id="IPR013249">
    <property type="entry name" value="RNA_pol_sigma70_r4_t2"/>
</dbReference>
<dbReference type="PANTHER" id="PTHR30173">
    <property type="entry name" value="SIGMA 19 FACTOR"/>
    <property type="match status" value="1"/>
</dbReference>
<dbReference type="Pfam" id="PF04542">
    <property type="entry name" value="Sigma70_r2"/>
    <property type="match status" value="1"/>
</dbReference>